<reference evidence="1" key="1">
    <citation type="journal article" date="2014" name="Int. J. Syst. Evol. Microbiol.">
        <title>Complete genome sequence of Corynebacterium casei LMG S-19264T (=DSM 44701T), isolated from a smear-ripened cheese.</title>
        <authorList>
            <consortium name="US DOE Joint Genome Institute (JGI-PGF)"/>
            <person name="Walter F."/>
            <person name="Albersmeier A."/>
            <person name="Kalinowski J."/>
            <person name="Ruckert C."/>
        </authorList>
    </citation>
    <scope>NUCLEOTIDE SEQUENCE</scope>
    <source>
        <strain evidence="1">JCM 3091</strain>
    </source>
</reference>
<proteinExistence type="predicted"/>
<name>A0A8J3BRA6_9ACTN</name>
<evidence type="ECO:0000313" key="2">
    <source>
        <dbReference type="Proteomes" id="UP000662200"/>
    </source>
</evidence>
<comment type="caution">
    <text evidence="1">The sequence shown here is derived from an EMBL/GenBank/DDBJ whole genome shotgun (WGS) entry which is preliminary data.</text>
</comment>
<reference evidence="1" key="2">
    <citation type="submission" date="2020-09" db="EMBL/GenBank/DDBJ databases">
        <authorList>
            <person name="Sun Q."/>
            <person name="Ohkuma M."/>
        </authorList>
    </citation>
    <scope>NUCLEOTIDE SEQUENCE</scope>
    <source>
        <strain evidence="1">JCM 3091</strain>
    </source>
</reference>
<gene>
    <name evidence="1" type="ORF">GCM10010124_41340</name>
</gene>
<dbReference type="EMBL" id="BMQC01000034">
    <property type="protein sequence ID" value="GGK44238.1"/>
    <property type="molecule type" value="Genomic_DNA"/>
</dbReference>
<dbReference type="Proteomes" id="UP000662200">
    <property type="component" value="Unassembled WGS sequence"/>
</dbReference>
<accession>A0A8J3BRA6</accession>
<evidence type="ECO:0000313" key="1">
    <source>
        <dbReference type="EMBL" id="GGK44238.1"/>
    </source>
</evidence>
<protein>
    <submittedName>
        <fullName evidence="1">Uncharacterized protein</fullName>
    </submittedName>
</protein>
<organism evidence="1 2">
    <name type="scientific">Pilimelia terevasa</name>
    <dbReference type="NCBI Taxonomy" id="53372"/>
    <lineage>
        <taxon>Bacteria</taxon>
        <taxon>Bacillati</taxon>
        <taxon>Actinomycetota</taxon>
        <taxon>Actinomycetes</taxon>
        <taxon>Micromonosporales</taxon>
        <taxon>Micromonosporaceae</taxon>
        <taxon>Pilimelia</taxon>
    </lineage>
</organism>
<keyword evidence="2" id="KW-1185">Reference proteome</keyword>
<sequence>MRIYRPSNGTASCALIDTNSGAKVASLTEVWYHMGKEKTVPNLHGTYKLVCKADDDAEGGGKISND</sequence>
<dbReference type="AlphaFoldDB" id="A0A8J3BRA6"/>